<evidence type="ECO:0000256" key="1">
    <source>
        <dbReference type="SAM" id="Phobius"/>
    </source>
</evidence>
<feature type="transmembrane region" description="Helical" evidence="1">
    <location>
        <begin position="311"/>
        <end position="333"/>
    </location>
</feature>
<feature type="transmembrane region" description="Helical" evidence="1">
    <location>
        <begin position="192"/>
        <end position="214"/>
    </location>
</feature>
<keyword evidence="1" id="KW-0812">Transmembrane</keyword>
<sequence>MKINSNRMIKNVIIILILSVVSLFNVLPVLKLNFATAYLGDDFFFHVERVLALSNIFQSPVNFNVFGQAATMANIFYPWETVYPLYLIYAATGDFIFSYKLFYFLLTFVTALLAYWCIYKISKNTFSALCFSVLYIFSFYRISNFFVRAALGEVVSMTFLPLVLLGLYYVLFSDFKKWRVLTIGMTLVTYSHALSLFMTSVLIIVATIATIGFTDDKIKRLINLVKAGFWTFLLCSPYLFLVANTSLKNDLYINWTQPLKGMSLVPWLANSLSNQMYPNPDVKSSLGASVVIALAIALVIFVFSKRVRTPFNTFCLFGGIGILLLSTSIFPWALTNQTLFSRIQFVWRLNAYTSLLILASFSMLVGMMMPKKMPALKPILLVGLVVCLTISSGSAFATFAKNKAEKNPRDHQITKLARNIFYGDYSPKQVIDTKNLQQVLQKQYFLNRRPIQPTTKYTDNIYTIKLSNATGKDAILKAPVFWYSYQTVTVNDQLATSKMSSAGTTIVKIPRGKATITISYHYPELLLVFIIVAVLSLVSLIMSAHYFKEVIARAFPNKKQELKAVTSNKDIIRS</sequence>
<evidence type="ECO:0000313" key="3">
    <source>
        <dbReference type="Proteomes" id="UP001229832"/>
    </source>
</evidence>
<keyword evidence="1" id="KW-1133">Transmembrane helix</keyword>
<feature type="transmembrane region" description="Helical" evidence="1">
    <location>
        <begin position="379"/>
        <end position="400"/>
    </location>
</feature>
<feature type="transmembrane region" description="Helical" evidence="1">
    <location>
        <begin position="221"/>
        <end position="241"/>
    </location>
</feature>
<feature type="transmembrane region" description="Helical" evidence="1">
    <location>
        <begin position="525"/>
        <end position="547"/>
    </location>
</feature>
<gene>
    <name evidence="2" type="ORF">LACZS2_001911</name>
</gene>
<protein>
    <recommendedName>
        <fullName evidence="4">Membrane protein 6-pyruvoyl-tetrahydropterin synthase-related domain-containing protein</fullName>
    </recommendedName>
</protein>
<feature type="transmembrane region" description="Helical" evidence="1">
    <location>
        <begin position="101"/>
        <end position="119"/>
    </location>
</feature>
<dbReference type="EMBL" id="CP132485">
    <property type="protein sequence ID" value="WLV82728.1"/>
    <property type="molecule type" value="Genomic_DNA"/>
</dbReference>
<dbReference type="AlphaFoldDB" id="A0ABD7Z6R8"/>
<keyword evidence="3" id="KW-1185">Reference proteome</keyword>
<dbReference type="Proteomes" id="UP001229832">
    <property type="component" value="Chromosome"/>
</dbReference>
<accession>A0ABD7Z6R8</accession>
<feature type="transmembrane region" description="Helical" evidence="1">
    <location>
        <begin position="12"/>
        <end position="30"/>
    </location>
</feature>
<feature type="transmembrane region" description="Helical" evidence="1">
    <location>
        <begin position="345"/>
        <end position="367"/>
    </location>
</feature>
<keyword evidence="1" id="KW-0472">Membrane</keyword>
<evidence type="ECO:0000313" key="2">
    <source>
        <dbReference type="EMBL" id="WLV82728.1"/>
    </source>
</evidence>
<proteinExistence type="predicted"/>
<organism evidence="2 3">
    <name type="scientific">Lacticaseibacillus zeae subsp. silagei</name>
    <dbReference type="NCBI Taxonomy" id="3068307"/>
    <lineage>
        <taxon>Bacteria</taxon>
        <taxon>Bacillati</taxon>
        <taxon>Bacillota</taxon>
        <taxon>Bacilli</taxon>
        <taxon>Lactobacillales</taxon>
        <taxon>Lactobacillaceae</taxon>
        <taxon>Lacticaseibacillus</taxon>
    </lineage>
</organism>
<feature type="transmembrane region" description="Helical" evidence="1">
    <location>
        <begin position="154"/>
        <end position="172"/>
    </location>
</feature>
<evidence type="ECO:0008006" key="4">
    <source>
        <dbReference type="Google" id="ProtNLM"/>
    </source>
</evidence>
<feature type="transmembrane region" description="Helical" evidence="1">
    <location>
        <begin position="286"/>
        <end position="304"/>
    </location>
</feature>
<feature type="transmembrane region" description="Helical" evidence="1">
    <location>
        <begin position="125"/>
        <end position="142"/>
    </location>
</feature>
<feature type="transmembrane region" description="Helical" evidence="1">
    <location>
        <begin position="65"/>
        <end position="89"/>
    </location>
</feature>
<dbReference type="RefSeq" id="WP_070650150.1">
    <property type="nucleotide sequence ID" value="NZ_CP132484.1"/>
</dbReference>
<reference evidence="2 3" key="1">
    <citation type="submission" date="2023-08" db="EMBL/GenBank/DDBJ databases">
        <authorList>
            <person name="Buchebner-Jance M."/>
        </authorList>
    </citation>
    <scope>NUCLEOTIDE SEQUENCE [LARGE SCALE GENOMIC DNA]</scope>
    <source>
        <strain evidence="2 3">NCIMB 15475</strain>
    </source>
</reference>
<name>A0ABD7Z6R8_LACZE</name>
<dbReference type="GeneID" id="93268897"/>